<evidence type="ECO:0000256" key="3">
    <source>
        <dbReference type="HAMAP-Rule" id="MF_01491"/>
    </source>
</evidence>
<dbReference type="InterPro" id="IPR011108">
    <property type="entry name" value="RMMBL"/>
</dbReference>
<evidence type="ECO:0000259" key="4">
    <source>
        <dbReference type="SMART" id="SM00849"/>
    </source>
</evidence>
<evidence type="ECO:0000256" key="1">
    <source>
        <dbReference type="ARBA" id="ARBA00022490"/>
    </source>
</evidence>
<keyword evidence="6" id="KW-1185">Reference proteome</keyword>
<sequence>MNLLKSKSKVRVISLGGLGEVGKNMTAIECDDEIIVIDCGLAFPDEEMYGIDIVIPDATYLINNSDKVKGFFITHGHEDHIGGLPYILKQVNVPIYGTKLTLGLVESKLKEHNILSDCKLNVVKPEDVIKLEKMSVEFIRTNHSIADSCSLAIRTPLGLIVHTGDFKVDYTPIDGEIINLERYATLGKQGVMLLMADSTNSERPGYTMSEKTVGEKLDNIFWGAKGRVIVATFASNIHRVQQIANSSIKQGRKIAFSGRSMEKISQVALELGYLNIPSEVLIGIEEIDKYPNNKITIITTGSQGEPMSALTRIATATHRKIKIEKGDLFIISASPIPGNEKSISNVINELYRKGAEVIYHSLEDVHVSGHACEEEIKLIHRLLKPKYFIPIHGEYRHLKRHAMIAENLGLNKSNIFILDIGEVFEITSKSVQVVGKVPSGRIMVDGLGVGDVGNIVLRDRKHLSQDGIITVVVTIDKQTVSVMAGPDIVSRGFVYIKESEDLLREARSLIQVSLDKCLSNNVIEWSVIKTTIRNDLGEFLYKKTKRKPLILPVIMEI</sequence>
<dbReference type="PIRSF" id="PIRSF004803">
    <property type="entry name" value="RnjA"/>
    <property type="match status" value="1"/>
</dbReference>
<comment type="subunit">
    <text evidence="3">Homodimer, may be a subunit of the RNA degradosome.</text>
</comment>
<evidence type="ECO:0000313" key="5">
    <source>
        <dbReference type="EMBL" id="MBU5593020.1"/>
    </source>
</evidence>
<keyword evidence="3" id="KW-0540">Nuclease</keyword>
<keyword evidence="3" id="KW-0698">rRNA processing</keyword>
<dbReference type="Pfam" id="PF17770">
    <property type="entry name" value="RNase_J_C"/>
    <property type="match status" value="1"/>
</dbReference>
<dbReference type="InterPro" id="IPR004613">
    <property type="entry name" value="RNase_J"/>
</dbReference>
<dbReference type="Pfam" id="PF22505">
    <property type="entry name" value="RNase_J_b_CASP"/>
    <property type="match status" value="1"/>
</dbReference>
<dbReference type="CDD" id="cd07714">
    <property type="entry name" value="RNaseJ_MBL-fold"/>
    <property type="match status" value="1"/>
</dbReference>
<dbReference type="EMBL" id="JAHLQL010000006">
    <property type="protein sequence ID" value="MBU5593020.1"/>
    <property type="molecule type" value="Genomic_DNA"/>
</dbReference>
<reference evidence="5 6" key="1">
    <citation type="submission" date="2021-06" db="EMBL/GenBank/DDBJ databases">
        <authorList>
            <person name="Sun Q."/>
            <person name="Li D."/>
        </authorList>
    </citation>
    <scope>NUCLEOTIDE SEQUENCE [LARGE SCALE GENOMIC DNA]</scope>
    <source>
        <strain evidence="5 6">MSJ-4</strain>
    </source>
</reference>
<feature type="domain" description="Metallo-beta-lactamase" evidence="4">
    <location>
        <begin position="22"/>
        <end position="225"/>
    </location>
</feature>
<dbReference type="PANTHER" id="PTHR43694:SF1">
    <property type="entry name" value="RIBONUCLEASE J"/>
    <property type="match status" value="1"/>
</dbReference>
<comment type="similarity">
    <text evidence="3">Belongs to the metallo-beta-lactamase superfamily. RNA-metabolizing metallo-beta-lactamase-like family. Bacterial RNase J subfamily.</text>
</comment>
<evidence type="ECO:0000256" key="2">
    <source>
        <dbReference type="ARBA" id="ARBA00022759"/>
    </source>
</evidence>
<keyword evidence="2 3" id="KW-0255">Endonuclease</keyword>
<protein>
    <recommendedName>
        <fullName evidence="3">Ribonuclease J</fullName>
        <shortName evidence="3">RNase J</shortName>
        <ecNumber evidence="3">3.1.-.-</ecNumber>
    </recommendedName>
</protein>
<dbReference type="InterPro" id="IPR041636">
    <property type="entry name" value="RNase_J_C"/>
</dbReference>
<organism evidence="5 6">
    <name type="scientific">Clostridium simiarum</name>
    <dbReference type="NCBI Taxonomy" id="2841506"/>
    <lineage>
        <taxon>Bacteria</taxon>
        <taxon>Bacillati</taxon>
        <taxon>Bacillota</taxon>
        <taxon>Clostridia</taxon>
        <taxon>Eubacteriales</taxon>
        <taxon>Clostridiaceae</taxon>
        <taxon>Clostridium</taxon>
    </lineage>
</organism>
<accession>A0ABS6F3P1</accession>
<dbReference type="InterPro" id="IPR001279">
    <property type="entry name" value="Metallo-B-lactamas"/>
</dbReference>
<dbReference type="Proteomes" id="UP000736583">
    <property type="component" value="Unassembled WGS sequence"/>
</dbReference>
<feature type="binding site" evidence="3">
    <location>
        <begin position="366"/>
        <end position="370"/>
    </location>
    <ligand>
        <name>substrate</name>
    </ligand>
</feature>
<dbReference type="InterPro" id="IPR055132">
    <property type="entry name" value="RNase_J_b_CASP"/>
</dbReference>
<evidence type="ECO:0000313" key="6">
    <source>
        <dbReference type="Proteomes" id="UP000736583"/>
    </source>
</evidence>
<comment type="caution">
    <text evidence="5">The sequence shown here is derived from an EMBL/GenBank/DDBJ whole genome shotgun (WGS) entry which is preliminary data.</text>
</comment>
<dbReference type="Pfam" id="PF07521">
    <property type="entry name" value="RMMBL"/>
    <property type="match status" value="1"/>
</dbReference>
<keyword evidence="3" id="KW-0694">RNA-binding</keyword>
<keyword evidence="3" id="KW-0378">Hydrolase</keyword>
<comment type="subcellular location">
    <subcellularLocation>
        <location evidence="3">Cytoplasm</location>
    </subcellularLocation>
</comment>
<proteinExistence type="inferred from homology"/>
<dbReference type="PANTHER" id="PTHR43694">
    <property type="entry name" value="RIBONUCLEASE J"/>
    <property type="match status" value="1"/>
</dbReference>
<name>A0ABS6F3P1_9CLOT</name>
<comment type="function">
    <text evidence="3">An RNase that has 5'-3' exonuclease and possibly endonuclease activity. Involved in maturation of rRNA and in some organisms also mRNA maturation and/or decay.</text>
</comment>
<dbReference type="HAMAP" id="MF_01491">
    <property type="entry name" value="RNase_J_bact"/>
    <property type="match status" value="1"/>
</dbReference>
<dbReference type="InterPro" id="IPR030854">
    <property type="entry name" value="RNase_J_bac"/>
</dbReference>
<dbReference type="NCBIfam" id="TIGR00649">
    <property type="entry name" value="MG423"/>
    <property type="match status" value="1"/>
</dbReference>
<gene>
    <name evidence="3" type="primary">rnj</name>
    <name evidence="5" type="ORF">KQI89_14810</name>
</gene>
<dbReference type="SMART" id="SM00849">
    <property type="entry name" value="Lactamase_B"/>
    <property type="match status" value="1"/>
</dbReference>
<dbReference type="Pfam" id="PF00753">
    <property type="entry name" value="Lactamase_B"/>
    <property type="match status" value="1"/>
</dbReference>
<keyword evidence="3" id="KW-0269">Exonuclease</keyword>
<dbReference type="EC" id="3.1.-.-" evidence="3"/>
<keyword evidence="1 3" id="KW-0963">Cytoplasm</keyword>